<reference evidence="2 3" key="1">
    <citation type="submission" date="2019-09" db="EMBL/GenBank/DDBJ databases">
        <authorList>
            <person name="Ou C."/>
        </authorList>
    </citation>
    <scope>NUCLEOTIDE SEQUENCE [LARGE SCALE GENOMIC DNA]</scope>
    <source>
        <strain evidence="2">S2</strain>
        <tissue evidence="2">Leaf</tissue>
    </source>
</reference>
<organism evidence="2 3">
    <name type="scientific">Pyrus ussuriensis x Pyrus communis</name>
    <dbReference type="NCBI Taxonomy" id="2448454"/>
    <lineage>
        <taxon>Eukaryota</taxon>
        <taxon>Viridiplantae</taxon>
        <taxon>Streptophyta</taxon>
        <taxon>Embryophyta</taxon>
        <taxon>Tracheophyta</taxon>
        <taxon>Spermatophyta</taxon>
        <taxon>Magnoliopsida</taxon>
        <taxon>eudicotyledons</taxon>
        <taxon>Gunneridae</taxon>
        <taxon>Pentapetalae</taxon>
        <taxon>rosids</taxon>
        <taxon>fabids</taxon>
        <taxon>Rosales</taxon>
        <taxon>Rosaceae</taxon>
        <taxon>Amygdaloideae</taxon>
        <taxon>Maleae</taxon>
        <taxon>Pyrus</taxon>
    </lineage>
</organism>
<evidence type="ECO:0000313" key="2">
    <source>
        <dbReference type="EMBL" id="KAB2610472.1"/>
    </source>
</evidence>
<sequence>MIHQKNQLLLIAKRRGAGDGRNVSKLLGDFEDEVVIEHRATSIREGKIYPPKAFSPPARMVQTSPPWAKSSKFDPSTGKLLHFVEDNTVSAFRESVVPKILMVLKVTSPRASLGSKEGSGKSPPHLVCSSTEERIKMVSSDIQKLEEQLAVLKAEHVTLLSKLQQQIEGVKKANMELEDVESQLINNNIVLVEPTRIFTLMQTYYPRIITLGENVHLLG</sequence>
<feature type="coiled-coil region" evidence="1">
    <location>
        <begin position="128"/>
        <end position="183"/>
    </location>
</feature>
<comment type="caution">
    <text evidence="2">The sequence shown here is derived from an EMBL/GenBank/DDBJ whole genome shotgun (WGS) entry which is preliminary data.</text>
</comment>
<gene>
    <name evidence="2" type="ORF">D8674_018504</name>
</gene>
<dbReference type="Proteomes" id="UP000327157">
    <property type="component" value="Chromosome 17"/>
</dbReference>
<keyword evidence="3" id="KW-1185">Reference proteome</keyword>
<protein>
    <submittedName>
        <fullName evidence="2">TMV resistance protein N-like</fullName>
    </submittedName>
</protein>
<reference evidence="2 3" key="3">
    <citation type="submission" date="2019-11" db="EMBL/GenBank/DDBJ databases">
        <title>A de novo genome assembly of a pear dwarfing rootstock.</title>
        <authorList>
            <person name="Wang F."/>
            <person name="Wang J."/>
            <person name="Li S."/>
            <person name="Zhang Y."/>
            <person name="Fang M."/>
            <person name="Ma L."/>
            <person name="Zhao Y."/>
            <person name="Jiang S."/>
        </authorList>
    </citation>
    <scope>NUCLEOTIDE SEQUENCE [LARGE SCALE GENOMIC DNA]</scope>
    <source>
        <strain evidence="2">S2</strain>
        <tissue evidence="2">Leaf</tissue>
    </source>
</reference>
<keyword evidence="1" id="KW-0175">Coiled coil</keyword>
<dbReference type="AlphaFoldDB" id="A0A5N5GAL5"/>
<dbReference type="EMBL" id="SMOL01000487">
    <property type="protein sequence ID" value="KAB2610472.1"/>
    <property type="molecule type" value="Genomic_DNA"/>
</dbReference>
<proteinExistence type="predicted"/>
<evidence type="ECO:0000256" key="1">
    <source>
        <dbReference type="SAM" id="Coils"/>
    </source>
</evidence>
<accession>A0A5N5GAL5</accession>
<evidence type="ECO:0000313" key="3">
    <source>
        <dbReference type="Proteomes" id="UP000327157"/>
    </source>
</evidence>
<name>A0A5N5GAL5_9ROSA</name>
<reference evidence="3" key="2">
    <citation type="submission" date="2019-10" db="EMBL/GenBank/DDBJ databases">
        <title>A de novo genome assembly of a pear dwarfing rootstock.</title>
        <authorList>
            <person name="Wang F."/>
            <person name="Wang J."/>
            <person name="Li S."/>
            <person name="Zhang Y."/>
            <person name="Fang M."/>
            <person name="Ma L."/>
            <person name="Zhao Y."/>
            <person name="Jiang S."/>
        </authorList>
    </citation>
    <scope>NUCLEOTIDE SEQUENCE [LARGE SCALE GENOMIC DNA]</scope>
</reference>